<reference evidence="2 3" key="1">
    <citation type="journal article" date="2023" name="Sci. Data">
        <title>Genome assembly of the Korean intertidal mud-creeper Batillaria attramentaria.</title>
        <authorList>
            <person name="Patra A.K."/>
            <person name="Ho P.T."/>
            <person name="Jun S."/>
            <person name="Lee S.J."/>
            <person name="Kim Y."/>
            <person name="Won Y.J."/>
        </authorList>
    </citation>
    <scope>NUCLEOTIDE SEQUENCE [LARGE SCALE GENOMIC DNA]</scope>
    <source>
        <strain evidence="2">Wonlab-2016</strain>
    </source>
</reference>
<sequence length="96" mass="11197">MYPSLSQFSLYAWGLGLSGVARRDSDSSALTTAHMLHYVALNDTKLSENPRRKKLPVRRRHGWLHTGAPRQHVRTARRSERERMEEIGWRRSLTQI</sequence>
<accession>A0ABD0J3E2</accession>
<organism evidence="2 3">
    <name type="scientific">Batillaria attramentaria</name>
    <dbReference type="NCBI Taxonomy" id="370345"/>
    <lineage>
        <taxon>Eukaryota</taxon>
        <taxon>Metazoa</taxon>
        <taxon>Spiralia</taxon>
        <taxon>Lophotrochozoa</taxon>
        <taxon>Mollusca</taxon>
        <taxon>Gastropoda</taxon>
        <taxon>Caenogastropoda</taxon>
        <taxon>Sorbeoconcha</taxon>
        <taxon>Cerithioidea</taxon>
        <taxon>Batillariidae</taxon>
        <taxon>Batillaria</taxon>
    </lineage>
</organism>
<name>A0ABD0J3E2_9CAEN</name>
<evidence type="ECO:0000256" key="1">
    <source>
        <dbReference type="SAM" id="MobiDB-lite"/>
    </source>
</evidence>
<dbReference type="AlphaFoldDB" id="A0ABD0J3E2"/>
<gene>
    <name evidence="2" type="ORF">BaRGS_00039280</name>
</gene>
<dbReference type="Proteomes" id="UP001519460">
    <property type="component" value="Unassembled WGS sequence"/>
</dbReference>
<evidence type="ECO:0000313" key="2">
    <source>
        <dbReference type="EMBL" id="KAK7456967.1"/>
    </source>
</evidence>
<comment type="caution">
    <text evidence="2">The sequence shown here is derived from an EMBL/GenBank/DDBJ whole genome shotgun (WGS) entry which is preliminary data.</text>
</comment>
<dbReference type="EMBL" id="JACVVK020000676">
    <property type="protein sequence ID" value="KAK7456967.1"/>
    <property type="molecule type" value="Genomic_DNA"/>
</dbReference>
<feature type="region of interest" description="Disordered" evidence="1">
    <location>
        <begin position="57"/>
        <end position="81"/>
    </location>
</feature>
<protein>
    <submittedName>
        <fullName evidence="2">Uncharacterized protein</fullName>
    </submittedName>
</protein>
<evidence type="ECO:0000313" key="3">
    <source>
        <dbReference type="Proteomes" id="UP001519460"/>
    </source>
</evidence>
<proteinExistence type="predicted"/>
<keyword evidence="3" id="KW-1185">Reference proteome</keyword>